<dbReference type="InterPro" id="IPR003795">
    <property type="entry name" value="DUF192"/>
</dbReference>
<dbReference type="Gene3D" id="2.60.120.1140">
    <property type="entry name" value="Protein of unknown function DUF192"/>
    <property type="match status" value="1"/>
</dbReference>
<dbReference type="PANTHER" id="PTHR37953">
    <property type="entry name" value="UPF0127 PROTEIN MJ1496"/>
    <property type="match status" value="1"/>
</dbReference>
<accession>A0A968GGR3</accession>
<name>A0A968GGR3_9SPIO</name>
<dbReference type="AlphaFoldDB" id="A0A968GGR3"/>
<protein>
    <submittedName>
        <fullName evidence="1">DUF192 domain-containing protein</fullName>
    </submittedName>
</protein>
<sequence>MKRLIYLLILITTLLPLSASTNLTERSLQINGQTFIVELADNPSTRAQGLMYRTQLDPLRGMLFVFPDSERRSFYMKNTFIPLSIAYISADGIIMEIYDMQPHELRSVPSRYAVMYALEVNQGLFKQLNITAGMKVHNLPPASPN</sequence>
<evidence type="ECO:0000313" key="1">
    <source>
        <dbReference type="EMBL" id="NIZ68747.1"/>
    </source>
</evidence>
<dbReference type="Pfam" id="PF02643">
    <property type="entry name" value="DUF192"/>
    <property type="match status" value="1"/>
</dbReference>
<dbReference type="InterPro" id="IPR038695">
    <property type="entry name" value="Saro_0823-like_sf"/>
</dbReference>
<reference evidence="1" key="1">
    <citation type="submission" date="2020-03" db="EMBL/GenBank/DDBJ databases">
        <title>Spirochaetal bacteria isolated from arthropods constitute a novel genus Entomospira genus novum within the order Spirochaetales.</title>
        <authorList>
            <person name="Grana-Miraglia L."/>
            <person name="Sikutova S."/>
            <person name="Fingerle V."/>
            <person name="Sing A."/>
            <person name="Castillo-Ramirez S."/>
            <person name="Margos G."/>
            <person name="Rudolf I."/>
        </authorList>
    </citation>
    <scope>NUCLEOTIDE SEQUENCE</scope>
    <source>
        <strain evidence="1">BR149</strain>
    </source>
</reference>
<gene>
    <name evidence="1" type="ORF">HCT48_00725</name>
</gene>
<keyword evidence="2" id="KW-1185">Reference proteome</keyword>
<dbReference type="RefSeq" id="WP_167694866.1">
    <property type="nucleotide sequence ID" value="NZ_CP118181.1"/>
</dbReference>
<evidence type="ECO:0000313" key="2">
    <source>
        <dbReference type="Proteomes" id="UP000778951"/>
    </source>
</evidence>
<organism evidence="1 2">
    <name type="scientific">Entomospira culicis</name>
    <dbReference type="NCBI Taxonomy" id="2719989"/>
    <lineage>
        <taxon>Bacteria</taxon>
        <taxon>Pseudomonadati</taxon>
        <taxon>Spirochaetota</taxon>
        <taxon>Spirochaetia</taxon>
        <taxon>Spirochaetales</taxon>
        <taxon>Spirochaetaceae</taxon>
        <taxon>Entomospira</taxon>
    </lineage>
</organism>
<proteinExistence type="predicted"/>
<dbReference type="EMBL" id="JAATLM010000001">
    <property type="protein sequence ID" value="NIZ68747.1"/>
    <property type="molecule type" value="Genomic_DNA"/>
</dbReference>
<dbReference type="Proteomes" id="UP000778951">
    <property type="component" value="Unassembled WGS sequence"/>
</dbReference>
<dbReference type="PANTHER" id="PTHR37953:SF1">
    <property type="entry name" value="UPF0127 PROTEIN MJ1496"/>
    <property type="match status" value="1"/>
</dbReference>
<comment type="caution">
    <text evidence="1">The sequence shown here is derived from an EMBL/GenBank/DDBJ whole genome shotgun (WGS) entry which is preliminary data.</text>
</comment>